<dbReference type="EMBL" id="CM039178">
    <property type="protein sequence ID" value="KAH9681207.1"/>
    <property type="molecule type" value="Genomic_DNA"/>
</dbReference>
<accession>A0ACB8I292</accession>
<comment type="caution">
    <text evidence="1">The sequence shown here is derived from an EMBL/GenBank/DDBJ whole genome shotgun (WGS) entry which is preliminary data.</text>
</comment>
<organism evidence="1 2">
    <name type="scientific">Citrus sinensis</name>
    <name type="common">Sweet orange</name>
    <name type="synonym">Citrus aurantium var. sinensis</name>
    <dbReference type="NCBI Taxonomy" id="2711"/>
    <lineage>
        <taxon>Eukaryota</taxon>
        <taxon>Viridiplantae</taxon>
        <taxon>Streptophyta</taxon>
        <taxon>Embryophyta</taxon>
        <taxon>Tracheophyta</taxon>
        <taxon>Spermatophyta</taxon>
        <taxon>Magnoliopsida</taxon>
        <taxon>eudicotyledons</taxon>
        <taxon>Gunneridae</taxon>
        <taxon>Pentapetalae</taxon>
        <taxon>rosids</taxon>
        <taxon>malvids</taxon>
        <taxon>Sapindales</taxon>
        <taxon>Rutaceae</taxon>
        <taxon>Aurantioideae</taxon>
        <taxon>Citrus</taxon>
    </lineage>
</organism>
<protein>
    <submittedName>
        <fullName evidence="1">Uncharacterized protein</fullName>
    </submittedName>
</protein>
<name>A0ACB8I292_CITSI</name>
<reference evidence="2" key="1">
    <citation type="journal article" date="2023" name="Hortic. Res.">
        <title>A chromosome-level phased genome enabling allele-level studies in sweet orange: a case study on citrus Huanglongbing tolerance.</title>
        <authorList>
            <person name="Wu B."/>
            <person name="Yu Q."/>
            <person name="Deng Z."/>
            <person name="Duan Y."/>
            <person name="Luo F."/>
            <person name="Gmitter F. Jr."/>
        </authorList>
    </citation>
    <scope>NUCLEOTIDE SEQUENCE [LARGE SCALE GENOMIC DNA]</scope>
    <source>
        <strain evidence="2">cv. Valencia</strain>
    </source>
</reference>
<evidence type="ECO:0000313" key="1">
    <source>
        <dbReference type="EMBL" id="KAH9681207.1"/>
    </source>
</evidence>
<keyword evidence="2" id="KW-1185">Reference proteome</keyword>
<proteinExistence type="predicted"/>
<gene>
    <name evidence="1" type="ORF">KPL71_026882</name>
</gene>
<sequence length="127" mass="14439">MLDFLRQIDSFLMVNASPFFAYESNTDVISLDYTLFRENLGVVDVGNEFRYFSLFDAQIDVVFAALSALKCDDIRMVVTETGWLSKGTRMRLVQVSKTLLRTMEILSAKIKEQQGSDDNNLTSSVFN</sequence>
<evidence type="ECO:0000313" key="2">
    <source>
        <dbReference type="Proteomes" id="UP000829398"/>
    </source>
</evidence>
<dbReference type="Proteomes" id="UP000829398">
    <property type="component" value="Chromosome 9"/>
</dbReference>